<reference evidence="2 3" key="2">
    <citation type="submission" date="2013-02" db="EMBL/GenBank/DDBJ databases">
        <title>The Genome Sequence of Plasmodium falciparum Tanzania (2000708).</title>
        <authorList>
            <consortium name="The Broad Institute Genome Sequencing Platform"/>
            <consortium name="The Broad Institute Genome Sequencing Center for Infectious Disease"/>
            <person name="Neafsey D."/>
            <person name="Cheeseman I."/>
            <person name="Volkman S."/>
            <person name="Adams J."/>
            <person name="Walker B."/>
            <person name="Young S.K."/>
            <person name="Zeng Q."/>
            <person name="Gargeya S."/>
            <person name="Fitzgerald M."/>
            <person name="Haas B."/>
            <person name="Abouelleil A."/>
            <person name="Alvarado L."/>
            <person name="Arachchi H.M."/>
            <person name="Berlin A.M."/>
            <person name="Chapman S.B."/>
            <person name="Dewar J."/>
            <person name="Goldberg J."/>
            <person name="Griggs A."/>
            <person name="Gujja S."/>
            <person name="Hansen M."/>
            <person name="Howarth C."/>
            <person name="Imamovic A."/>
            <person name="Larimer J."/>
            <person name="McCowan C."/>
            <person name="Murphy C."/>
            <person name="Neiman D."/>
            <person name="Pearson M."/>
            <person name="Priest M."/>
            <person name="Roberts A."/>
            <person name="Saif S."/>
            <person name="Shea T."/>
            <person name="Sisk P."/>
            <person name="Sykes S."/>
            <person name="Wortman J."/>
            <person name="Nusbaum C."/>
            <person name="Birren B."/>
        </authorList>
    </citation>
    <scope>NUCLEOTIDE SEQUENCE [LARGE SCALE GENOMIC DNA]</scope>
    <source>
        <strain evidence="3">Tanzania (2000708)</strain>
    </source>
</reference>
<evidence type="ECO:0000256" key="1">
    <source>
        <dbReference type="SAM" id="Phobius"/>
    </source>
</evidence>
<proteinExistence type="predicted"/>
<sequence length="342" mass="42466">MEKGSILSFIFFCSVVIFIRFIGYFFCNRYMTEEPYNNIFEIIKPENLYSSLLLLSNEKENDFPSSTNCNGYMKCIPFYNNVSERWKRYNFIQLYIIRSALNIHVMSKYNMLNKYNKETNRLLKRNNNVENRINNISNHYLCSGFKKENRLFFLLFYKTIKMMKLYIRNLFMKYIKIYYKTKHFEKNIETNKKVVYVERDNLFDIERNNLFDILYMLKRIDSYVKNIYSIISNNFLYVIRIIFLPFEKIYFSLKSLIMIKKMNMSSSYYYYYVNMFSLYKKNYNKYEEIFIHEQRVIYPNEYLKNEMLDKYRRKYFPTFINFKYLHNVYTLTFVMYLLRVFF</sequence>
<reference evidence="2 3" key="1">
    <citation type="submission" date="2013-02" db="EMBL/GenBank/DDBJ databases">
        <title>The Genome Annotation of Plasmodium falciparum Tanzania (2000708).</title>
        <authorList>
            <consortium name="The Broad Institute Genome Sequencing Platform"/>
            <consortium name="The Broad Institute Genome Sequencing Center for Infectious Disease"/>
            <person name="Neafsey D."/>
            <person name="Hoffman S."/>
            <person name="Volkman S."/>
            <person name="Rosenthal P."/>
            <person name="Walker B."/>
            <person name="Young S.K."/>
            <person name="Zeng Q."/>
            <person name="Gargeya S."/>
            <person name="Fitzgerald M."/>
            <person name="Haas B."/>
            <person name="Abouelleil A."/>
            <person name="Allen A.W."/>
            <person name="Alvarado L."/>
            <person name="Arachchi H.M."/>
            <person name="Berlin A.M."/>
            <person name="Chapman S.B."/>
            <person name="Gainer-Dewar J."/>
            <person name="Goldberg J."/>
            <person name="Griggs A."/>
            <person name="Gujja S."/>
            <person name="Hansen M."/>
            <person name="Howarth C."/>
            <person name="Imamovic A."/>
            <person name="Ireland A."/>
            <person name="Larimer J."/>
            <person name="McCowan C."/>
            <person name="Murphy C."/>
            <person name="Pearson M."/>
            <person name="Poon T.W."/>
            <person name="Priest M."/>
            <person name="Roberts A."/>
            <person name="Saif S."/>
            <person name="Shea T."/>
            <person name="Sisk P."/>
            <person name="Sykes S."/>
            <person name="Wortman J."/>
            <person name="Nusbaum C."/>
            <person name="Birren B."/>
        </authorList>
    </citation>
    <scope>NUCLEOTIDE SEQUENCE [LARGE SCALE GENOMIC DNA]</scope>
    <source>
        <strain evidence="3">Tanzania (2000708)</strain>
    </source>
</reference>
<evidence type="ECO:0000313" key="3">
    <source>
        <dbReference type="Proteomes" id="UP000030708"/>
    </source>
</evidence>
<gene>
    <name evidence="2" type="ORF">PFTANZ_00747</name>
</gene>
<keyword evidence="1" id="KW-0812">Transmembrane</keyword>
<feature type="transmembrane region" description="Helical" evidence="1">
    <location>
        <begin position="6"/>
        <end position="27"/>
    </location>
</feature>
<name>A0A024WDC8_PLAFA</name>
<evidence type="ECO:0000313" key="2">
    <source>
        <dbReference type="EMBL" id="ETW38583.1"/>
    </source>
</evidence>
<feature type="transmembrane region" description="Helical" evidence="1">
    <location>
        <begin position="324"/>
        <end position="341"/>
    </location>
</feature>
<dbReference type="Proteomes" id="UP000030708">
    <property type="component" value="Unassembled WGS sequence"/>
</dbReference>
<protein>
    <submittedName>
        <fullName evidence="2">Uncharacterized protein</fullName>
    </submittedName>
</protein>
<feature type="transmembrane region" description="Helical" evidence="1">
    <location>
        <begin position="226"/>
        <end position="246"/>
    </location>
</feature>
<keyword evidence="1" id="KW-1133">Transmembrane helix</keyword>
<keyword evidence="1" id="KW-0472">Membrane</keyword>
<accession>A0A024WDC8</accession>
<dbReference type="EMBL" id="KI926304">
    <property type="protein sequence ID" value="ETW38583.1"/>
    <property type="molecule type" value="Genomic_DNA"/>
</dbReference>
<dbReference type="AlphaFoldDB" id="A0A024WDC8"/>
<organism evidence="2 3">
    <name type="scientific">Plasmodium falciparum Tanzania</name>
    <name type="common">2000708</name>
    <dbReference type="NCBI Taxonomy" id="1036725"/>
    <lineage>
        <taxon>Eukaryota</taxon>
        <taxon>Sar</taxon>
        <taxon>Alveolata</taxon>
        <taxon>Apicomplexa</taxon>
        <taxon>Aconoidasida</taxon>
        <taxon>Haemosporida</taxon>
        <taxon>Plasmodiidae</taxon>
        <taxon>Plasmodium</taxon>
        <taxon>Plasmodium (Laverania)</taxon>
    </lineage>
</organism>